<feature type="transmembrane region" description="Helical" evidence="10">
    <location>
        <begin position="646"/>
        <end position="664"/>
    </location>
</feature>
<dbReference type="PANTHER" id="PTHR14467">
    <property type="entry name" value="ARV1"/>
    <property type="match status" value="1"/>
</dbReference>
<comment type="function">
    <text evidence="10">Mediator of sterol homeostasis involved in sterol uptake, trafficking and distribution into membranes.</text>
</comment>
<dbReference type="AlphaFoldDB" id="A0A0U1LTZ6"/>
<proteinExistence type="inferred from homology"/>
<keyword evidence="6 10" id="KW-1133">Transmembrane helix</keyword>
<evidence type="ECO:0000256" key="4">
    <source>
        <dbReference type="ARBA" id="ARBA00022692"/>
    </source>
</evidence>
<keyword evidence="8 10" id="KW-0443">Lipid metabolism</keyword>
<keyword evidence="7 10" id="KW-0445">Lipid transport</keyword>
<gene>
    <name evidence="13" type="ORF">PISL3812_03876</name>
</gene>
<evidence type="ECO:0000256" key="11">
    <source>
        <dbReference type="SAM" id="MobiDB-lite"/>
    </source>
</evidence>
<dbReference type="Pfam" id="PF04161">
    <property type="entry name" value="Arv1"/>
    <property type="match status" value="1"/>
</dbReference>
<feature type="transmembrane region" description="Helical" evidence="10">
    <location>
        <begin position="357"/>
        <end position="374"/>
    </location>
</feature>
<keyword evidence="3 10" id="KW-0813">Transport</keyword>
<dbReference type="CDD" id="cd05120">
    <property type="entry name" value="APH_ChoK_like"/>
    <property type="match status" value="1"/>
</dbReference>
<evidence type="ECO:0000313" key="14">
    <source>
        <dbReference type="Proteomes" id="UP000054383"/>
    </source>
</evidence>
<dbReference type="InterPro" id="IPR002575">
    <property type="entry name" value="Aminoglycoside_PTrfase"/>
</dbReference>
<dbReference type="GO" id="GO:0000139">
    <property type="term" value="C:Golgi membrane"/>
    <property type="evidence" value="ECO:0007669"/>
    <property type="project" value="UniProtKB-SubCell"/>
</dbReference>
<comment type="function">
    <text evidence="10">Regulates also the sphingolipid metabolism.</text>
</comment>
<feature type="transmembrane region" description="Helical" evidence="10">
    <location>
        <begin position="394"/>
        <end position="415"/>
    </location>
</feature>
<keyword evidence="14" id="KW-1185">Reference proteome</keyword>
<protein>
    <recommendedName>
        <fullName evidence="10">Protein ARV</fullName>
    </recommendedName>
</protein>
<evidence type="ECO:0000256" key="6">
    <source>
        <dbReference type="ARBA" id="ARBA00022989"/>
    </source>
</evidence>
<dbReference type="InterPro" id="IPR011009">
    <property type="entry name" value="Kinase-like_dom_sf"/>
</dbReference>
<evidence type="ECO:0000259" key="12">
    <source>
        <dbReference type="Pfam" id="PF01636"/>
    </source>
</evidence>
<organism evidence="13 14">
    <name type="scientific">Talaromyces islandicus</name>
    <name type="common">Penicillium islandicum</name>
    <dbReference type="NCBI Taxonomy" id="28573"/>
    <lineage>
        <taxon>Eukaryota</taxon>
        <taxon>Fungi</taxon>
        <taxon>Dikarya</taxon>
        <taxon>Ascomycota</taxon>
        <taxon>Pezizomycotina</taxon>
        <taxon>Eurotiomycetes</taxon>
        <taxon>Eurotiomycetidae</taxon>
        <taxon>Eurotiales</taxon>
        <taxon>Trichocomaceae</taxon>
        <taxon>Talaromyces</taxon>
        <taxon>Talaromyces sect. Islandici</taxon>
    </lineage>
</organism>
<evidence type="ECO:0000256" key="10">
    <source>
        <dbReference type="RuleBase" id="RU368065"/>
    </source>
</evidence>
<dbReference type="GO" id="GO:0097036">
    <property type="term" value="P:regulation of plasma membrane sterol distribution"/>
    <property type="evidence" value="ECO:0007669"/>
    <property type="project" value="UniProtKB-UniRule"/>
</dbReference>
<feature type="domain" description="Aminoglycoside phosphotransferase" evidence="12">
    <location>
        <begin position="118"/>
        <end position="244"/>
    </location>
</feature>
<name>A0A0U1LTZ6_TALIS</name>
<keyword evidence="5 10" id="KW-0256">Endoplasmic reticulum</keyword>
<reference evidence="13 14" key="1">
    <citation type="submission" date="2015-04" db="EMBL/GenBank/DDBJ databases">
        <authorList>
            <person name="Syromyatnikov M.Y."/>
            <person name="Popov V.N."/>
        </authorList>
    </citation>
    <scope>NUCLEOTIDE SEQUENCE [LARGE SCALE GENOMIC DNA]</scope>
    <source>
        <strain evidence="13">WF-38-12</strain>
    </source>
</reference>
<dbReference type="GO" id="GO:0006665">
    <property type="term" value="P:sphingolipid metabolic process"/>
    <property type="evidence" value="ECO:0007669"/>
    <property type="project" value="UniProtKB-UniRule"/>
</dbReference>
<keyword evidence="10" id="KW-0746">Sphingolipid metabolism</keyword>
<sequence length="683" mass="75668">MNPYEASPDRIPPNDLYADVPLYGRYFPRPDDFRVDLQHVNSHTPDAIRYWTSVVALCREAVRIYPADEGSRDVFALGTTIVKSSHLHESLEKDYSYADANEVRAIGIAKAVFGDTIRIPDIYFSGKINGRSVLVQERLPGVTMGVAWPYLSETQRESFKEQTRELLQKLHRIKPNDKHQVRSHIVPDPNILSNGGLNPLEAKILFSDSNTDSDLRFMHNDVTQSNIIVDNDKIVGLIDWEMAGFFGWKTAGEVHRKIRTPQREHFVNANLSEETLRDMIFWNDLYDVIEVRGKADDRALGKGVRLTQCPRCKRFADKYVEHDNVVLFIDLVLIKPQVYRHLLFNRLGRDDNKFDRSIIRLGVLLLLFDVYLTWARIEKSSTLSSTALSNAPIIIQYLFFLTLNALATLSHHLVVRLGASLMPRKLDPSLEPSDATNDTPTTPAATTSGSNTLSQSPSSHDILQRPPSPVSGSGSLPPSYWPPDNVPPPGQQAPSRRVSTAFLQMQPLLPPPPPSANAVSTALFVSSCPKLFPILLVIWGSKEGANPDEGSSATDSPVATMIHEAVKTATSSILSQPATSLEGAAASLVSSDRDAVISKQTNTMPFSELLASLATFISTFDLHSLLSFFSLGAANTHWVLLNNIEALYILLNCGYLRAVALAVAGQLARWIVEKTILGLFGIR</sequence>
<dbReference type="Pfam" id="PF01636">
    <property type="entry name" value="APH"/>
    <property type="match status" value="1"/>
</dbReference>
<evidence type="ECO:0000256" key="3">
    <source>
        <dbReference type="ARBA" id="ARBA00022448"/>
    </source>
</evidence>
<evidence type="ECO:0000256" key="2">
    <source>
        <dbReference type="ARBA" id="ARBA00009187"/>
    </source>
</evidence>
<keyword evidence="9 10" id="KW-0472">Membrane</keyword>
<comment type="subcellular location">
    <subcellularLocation>
        <location evidence="1 10">Endoplasmic reticulum membrane</location>
        <topology evidence="1 10">Multi-pass membrane protein</topology>
    </subcellularLocation>
    <subcellularLocation>
        <location evidence="10">Golgi apparatus membrane</location>
        <topology evidence="10">Multi-pass membrane protein</topology>
    </subcellularLocation>
</comment>
<dbReference type="Proteomes" id="UP000054383">
    <property type="component" value="Unassembled WGS sequence"/>
</dbReference>
<dbReference type="STRING" id="28573.A0A0U1LTZ6"/>
<accession>A0A0U1LTZ6</accession>
<keyword evidence="4 10" id="KW-0812">Transmembrane</keyword>
<comment type="similarity">
    <text evidence="2 10">Belongs to the ARV1 family.</text>
</comment>
<dbReference type="OrthoDB" id="2192830at2759"/>
<dbReference type="InterPro" id="IPR007290">
    <property type="entry name" value="Arv1"/>
</dbReference>
<dbReference type="GO" id="GO:0005789">
    <property type="term" value="C:endoplasmic reticulum membrane"/>
    <property type="evidence" value="ECO:0007669"/>
    <property type="project" value="UniProtKB-SubCell"/>
</dbReference>
<evidence type="ECO:0000256" key="7">
    <source>
        <dbReference type="ARBA" id="ARBA00023055"/>
    </source>
</evidence>
<evidence type="ECO:0000313" key="13">
    <source>
        <dbReference type="EMBL" id="CRG86864.1"/>
    </source>
</evidence>
<dbReference type="PANTHER" id="PTHR14467:SF0">
    <property type="entry name" value="PROTEIN ARV1"/>
    <property type="match status" value="1"/>
</dbReference>
<dbReference type="SUPFAM" id="SSF56112">
    <property type="entry name" value="Protein kinase-like (PK-like)"/>
    <property type="match status" value="1"/>
</dbReference>
<feature type="compositionally biased region" description="Low complexity" evidence="11">
    <location>
        <begin position="432"/>
        <end position="452"/>
    </location>
</feature>
<feature type="region of interest" description="Disordered" evidence="11">
    <location>
        <begin position="427"/>
        <end position="497"/>
    </location>
</feature>
<evidence type="ECO:0000256" key="5">
    <source>
        <dbReference type="ARBA" id="ARBA00022824"/>
    </source>
</evidence>
<dbReference type="GO" id="GO:0032541">
    <property type="term" value="C:cortical endoplasmic reticulum"/>
    <property type="evidence" value="ECO:0007669"/>
    <property type="project" value="TreeGrafter"/>
</dbReference>
<evidence type="ECO:0000256" key="1">
    <source>
        <dbReference type="ARBA" id="ARBA00004477"/>
    </source>
</evidence>
<dbReference type="GO" id="GO:0016125">
    <property type="term" value="P:sterol metabolic process"/>
    <property type="evidence" value="ECO:0007669"/>
    <property type="project" value="UniProtKB-UniRule"/>
</dbReference>
<dbReference type="GO" id="GO:0032366">
    <property type="term" value="P:intracellular sterol transport"/>
    <property type="evidence" value="ECO:0007669"/>
    <property type="project" value="UniProtKB-UniRule"/>
</dbReference>
<evidence type="ECO:0000256" key="9">
    <source>
        <dbReference type="ARBA" id="ARBA00023136"/>
    </source>
</evidence>
<dbReference type="Gene3D" id="3.90.1200.10">
    <property type="match status" value="1"/>
</dbReference>
<feature type="transmembrane region" description="Helical" evidence="10">
    <location>
        <begin position="609"/>
        <end position="634"/>
    </location>
</feature>
<feature type="compositionally biased region" description="Pro residues" evidence="11">
    <location>
        <begin position="479"/>
        <end position="491"/>
    </location>
</feature>
<keyword evidence="10" id="KW-0333">Golgi apparatus</keyword>
<dbReference type="EMBL" id="CVMT01000003">
    <property type="protein sequence ID" value="CRG86864.1"/>
    <property type="molecule type" value="Genomic_DNA"/>
</dbReference>
<evidence type="ECO:0000256" key="8">
    <source>
        <dbReference type="ARBA" id="ARBA00023098"/>
    </source>
</evidence>